<comment type="caution">
    <text evidence="2">The sequence shown here is derived from an EMBL/GenBank/DDBJ whole genome shotgun (WGS) entry which is preliminary data.</text>
</comment>
<accession>A0A7X5LIV8</accession>
<proteinExistence type="predicted"/>
<name>A0A7X5LIV8_9ALTE</name>
<sequence length="491" mass="55288">MQILETQSVAVKAEYIPHNITAYNNNPLIEAIRPAKSLEAFTQAILVNHDVDASVTQMNDFDRELMIELIPLTFVPSPKTFKIYRHIVKAIMVGYLHRRPFTIDYNIMQSEVGKGKDYEMPNAINLSTCISHIGISGGGKTKTIDKCLSLLPQVIEHNEYKGNLFRKEQVVYVKFEAPATKTKKGFILNFFFAIDQLLGSSHYELWKGSKANNSAFVIEAKKVAMKYNIGIVFIDEIQRCVYDSNDAKDENRSTLNFIDAFFNSIGIPMIVAGTYASWPLFQTTMSTSRRISSGISERCDGIETTVYDPITKKHIANPFWNYYVQCYYKPHLLRNPFTFTDEITSALNFYSCGIPALFIRLIKLCYEEAIYSGLETISVDLIRDVYADQFYLLADALHALREGEVSTFEDLIKPHIKLLNPAKAGEDMSTADVVEKYCIDSDVPNPPGMSDEGVVIDMPSAKSTLIPADDFRNLSGLSRQEIAAKLGEVKS</sequence>
<dbReference type="Proteomes" id="UP000470213">
    <property type="component" value="Unassembled WGS sequence"/>
</dbReference>
<evidence type="ECO:0000313" key="2">
    <source>
        <dbReference type="EMBL" id="NDV90129.1"/>
    </source>
</evidence>
<protein>
    <submittedName>
        <fullName evidence="2">AAA family ATPase</fullName>
    </submittedName>
</protein>
<feature type="domain" description="ORC1/DEAH AAA+ ATPase" evidence="1">
    <location>
        <begin position="129"/>
        <end position="275"/>
    </location>
</feature>
<organism evidence="2 3">
    <name type="scientific">Alteromonas profundi</name>
    <dbReference type="NCBI Taxonomy" id="2696062"/>
    <lineage>
        <taxon>Bacteria</taxon>
        <taxon>Pseudomonadati</taxon>
        <taxon>Pseudomonadota</taxon>
        <taxon>Gammaproteobacteria</taxon>
        <taxon>Alteromonadales</taxon>
        <taxon>Alteromonadaceae</taxon>
        <taxon>Alteromonas/Salinimonas group</taxon>
        <taxon>Alteromonas</taxon>
    </lineage>
</organism>
<dbReference type="AlphaFoldDB" id="A0A7X5LIV8"/>
<dbReference type="GO" id="GO:0016887">
    <property type="term" value="F:ATP hydrolysis activity"/>
    <property type="evidence" value="ECO:0007669"/>
    <property type="project" value="InterPro"/>
</dbReference>
<gene>
    <name evidence="2" type="ORF">GTH32_02830</name>
</gene>
<dbReference type="RefSeq" id="WP_163083730.1">
    <property type="nucleotide sequence ID" value="NZ_JAAAWN010000003.1"/>
</dbReference>
<dbReference type="SUPFAM" id="SSF52540">
    <property type="entry name" value="P-loop containing nucleoside triphosphate hydrolases"/>
    <property type="match status" value="1"/>
</dbReference>
<keyword evidence="3" id="KW-1185">Reference proteome</keyword>
<dbReference type="InterPro" id="IPR027417">
    <property type="entry name" value="P-loop_NTPase"/>
</dbReference>
<evidence type="ECO:0000313" key="3">
    <source>
        <dbReference type="Proteomes" id="UP000470213"/>
    </source>
</evidence>
<reference evidence="2 3" key="1">
    <citation type="submission" date="2020-01" db="EMBL/GenBank/DDBJ databases">
        <authorList>
            <person name="Chen J."/>
            <person name="Zhu S."/>
            <person name="Yang J."/>
        </authorList>
    </citation>
    <scope>NUCLEOTIDE SEQUENCE [LARGE SCALE GENOMIC DNA]</scope>
    <source>
        <strain evidence="2 3">345S023</strain>
    </source>
</reference>
<dbReference type="Pfam" id="PF13401">
    <property type="entry name" value="AAA_22"/>
    <property type="match status" value="1"/>
</dbReference>
<dbReference type="EMBL" id="JAAAWN010000003">
    <property type="protein sequence ID" value="NDV90129.1"/>
    <property type="molecule type" value="Genomic_DNA"/>
</dbReference>
<evidence type="ECO:0000259" key="1">
    <source>
        <dbReference type="Pfam" id="PF13401"/>
    </source>
</evidence>
<dbReference type="InterPro" id="IPR049945">
    <property type="entry name" value="AAA_22"/>
</dbReference>